<dbReference type="EMBL" id="BMGS01000002">
    <property type="protein sequence ID" value="GGG33263.1"/>
    <property type="molecule type" value="Genomic_DNA"/>
</dbReference>
<protein>
    <submittedName>
        <fullName evidence="1">Uncharacterized protein</fullName>
    </submittedName>
</protein>
<reference evidence="2" key="1">
    <citation type="journal article" date="2019" name="Int. J. Syst. Evol. Microbiol.">
        <title>The Global Catalogue of Microorganisms (GCM) 10K type strain sequencing project: providing services to taxonomists for standard genome sequencing and annotation.</title>
        <authorList>
            <consortium name="The Broad Institute Genomics Platform"/>
            <consortium name="The Broad Institute Genome Sequencing Center for Infectious Disease"/>
            <person name="Wu L."/>
            <person name="Ma J."/>
        </authorList>
    </citation>
    <scope>NUCLEOTIDE SEQUENCE [LARGE SCALE GENOMIC DNA]</scope>
    <source>
        <strain evidence="2">CGMCC 1.12990</strain>
    </source>
</reference>
<sequence length="68" mass="7958">MEKGQKVRVIRGLYADSNVVVDRPHDSFPNFYWCMVERMVTRWKRGKKVLVPGEPQEALLNAGQIEKR</sequence>
<comment type="caution">
    <text evidence="1">The sequence shown here is derived from an EMBL/GenBank/DDBJ whole genome shotgun (WGS) entry which is preliminary data.</text>
</comment>
<accession>A0ABQ1WJQ0</accession>
<dbReference type="Proteomes" id="UP000601361">
    <property type="component" value="Unassembled WGS sequence"/>
</dbReference>
<name>A0ABQ1WJQ0_9BACT</name>
<organism evidence="1 2">
    <name type="scientific">Hymenobacter glacieicola</name>
    <dbReference type="NCBI Taxonomy" id="1562124"/>
    <lineage>
        <taxon>Bacteria</taxon>
        <taxon>Pseudomonadati</taxon>
        <taxon>Bacteroidota</taxon>
        <taxon>Cytophagia</taxon>
        <taxon>Cytophagales</taxon>
        <taxon>Hymenobacteraceae</taxon>
        <taxon>Hymenobacter</taxon>
    </lineage>
</organism>
<evidence type="ECO:0000313" key="2">
    <source>
        <dbReference type="Proteomes" id="UP000601361"/>
    </source>
</evidence>
<evidence type="ECO:0000313" key="1">
    <source>
        <dbReference type="EMBL" id="GGG33263.1"/>
    </source>
</evidence>
<keyword evidence="2" id="KW-1185">Reference proteome</keyword>
<gene>
    <name evidence="1" type="ORF">GCM10011378_07110</name>
</gene>
<proteinExistence type="predicted"/>